<dbReference type="InterPro" id="IPR029058">
    <property type="entry name" value="AB_hydrolase_fold"/>
</dbReference>
<evidence type="ECO:0000313" key="3">
    <source>
        <dbReference type="Proteomes" id="UP000669179"/>
    </source>
</evidence>
<gene>
    <name evidence="2" type="ORF">J4573_51095</name>
</gene>
<dbReference type="SUPFAM" id="SSF53474">
    <property type="entry name" value="alpha/beta-Hydrolases"/>
    <property type="match status" value="1"/>
</dbReference>
<protein>
    <submittedName>
        <fullName evidence="2">Alpha/beta fold hydrolase</fullName>
    </submittedName>
</protein>
<dbReference type="RefSeq" id="WP_208263725.1">
    <property type="nucleotide sequence ID" value="NZ_JAGEOJ010000037.1"/>
</dbReference>
<keyword evidence="3" id="KW-1185">Reference proteome</keyword>
<sequence length="476" mass="50378">MSKIVVMGLAGSSVVAPVAASADPAPECLPVPHAECGTVQVPLVRDRPGMGNTTVAYAVIRHRGKGAARGMLAVNPGGPGDSTIAFGPTYAKVFAGLLQDHDLLLVDPRGVNRSTPVDCGLGPDLPSTRDGFVRAVGDCGTKLGERARAYTSAETADDIDAVRAKLGVPRLDLLGESYGTYLMAVYAQRHPHNIRSVVLSSAYPLAFDMWARPNARAARRTLTLMCERSAGACDGRKVLNDIGKLSKRLRAHPISYDGRKLDDTSLASIVYDSASQAPKSIGDVPFIVGKALHGDNEPLLKAAREQGPVSGSSADEQPFNAAVAASVMCNDYPTLWDRKAPVGTRLRQYATARGKLAERALWPFGKTAWTSAIDDRGDSCIRWPAQGAGQATGHFPDVPVLVVSGELDTNTPTEEGRLAARQFRRSTVVEVPNVGHVAEREPSGCAAAIETGFIQNGRVGDTTCLAKIPPTPVRTS</sequence>
<name>A0A939PSM6_9ACTN</name>
<accession>A0A939PSM6</accession>
<dbReference type="InterPro" id="IPR000073">
    <property type="entry name" value="AB_hydrolase_1"/>
</dbReference>
<proteinExistence type="predicted"/>
<comment type="caution">
    <text evidence="2">The sequence shown here is derived from an EMBL/GenBank/DDBJ whole genome shotgun (WGS) entry which is preliminary data.</text>
</comment>
<dbReference type="Proteomes" id="UP000669179">
    <property type="component" value="Unassembled WGS sequence"/>
</dbReference>
<dbReference type="EMBL" id="JAGEOJ010000037">
    <property type="protein sequence ID" value="MBO2455504.1"/>
    <property type="molecule type" value="Genomic_DNA"/>
</dbReference>
<dbReference type="InterPro" id="IPR050266">
    <property type="entry name" value="AB_hydrolase_sf"/>
</dbReference>
<organism evidence="2 3">
    <name type="scientific">Actinomadura barringtoniae</name>
    <dbReference type="NCBI Taxonomy" id="1427535"/>
    <lineage>
        <taxon>Bacteria</taxon>
        <taxon>Bacillati</taxon>
        <taxon>Actinomycetota</taxon>
        <taxon>Actinomycetes</taxon>
        <taxon>Streptosporangiales</taxon>
        <taxon>Thermomonosporaceae</taxon>
        <taxon>Actinomadura</taxon>
    </lineage>
</organism>
<keyword evidence="2" id="KW-0378">Hydrolase</keyword>
<dbReference type="AlphaFoldDB" id="A0A939PSM6"/>
<dbReference type="PANTHER" id="PTHR43798">
    <property type="entry name" value="MONOACYLGLYCEROL LIPASE"/>
    <property type="match status" value="1"/>
</dbReference>
<dbReference type="GO" id="GO:0016020">
    <property type="term" value="C:membrane"/>
    <property type="evidence" value="ECO:0007669"/>
    <property type="project" value="TreeGrafter"/>
</dbReference>
<dbReference type="Pfam" id="PF00561">
    <property type="entry name" value="Abhydrolase_1"/>
    <property type="match status" value="1"/>
</dbReference>
<evidence type="ECO:0000313" key="2">
    <source>
        <dbReference type="EMBL" id="MBO2455504.1"/>
    </source>
</evidence>
<dbReference type="Gene3D" id="3.40.50.1820">
    <property type="entry name" value="alpha/beta hydrolase"/>
    <property type="match status" value="1"/>
</dbReference>
<evidence type="ECO:0000259" key="1">
    <source>
        <dbReference type="Pfam" id="PF00561"/>
    </source>
</evidence>
<dbReference type="GO" id="GO:0016787">
    <property type="term" value="F:hydrolase activity"/>
    <property type="evidence" value="ECO:0007669"/>
    <property type="project" value="UniProtKB-KW"/>
</dbReference>
<feature type="domain" description="AB hydrolase-1" evidence="1">
    <location>
        <begin position="75"/>
        <end position="437"/>
    </location>
</feature>
<reference evidence="2" key="1">
    <citation type="submission" date="2021-03" db="EMBL/GenBank/DDBJ databases">
        <authorList>
            <person name="Kanchanasin P."/>
            <person name="Saeng-In P."/>
            <person name="Phongsopitanun W."/>
            <person name="Yuki M."/>
            <person name="Kudo T."/>
            <person name="Ohkuma M."/>
            <person name="Tanasupawat S."/>
        </authorList>
    </citation>
    <scope>NUCLEOTIDE SEQUENCE</scope>
    <source>
        <strain evidence="2">GKU 128</strain>
    </source>
</reference>
<dbReference type="PANTHER" id="PTHR43798:SF27">
    <property type="entry name" value="HYDROLASE ALPHA_BETA HYDROLASE FOLD FAMILY"/>
    <property type="match status" value="1"/>
</dbReference>